<dbReference type="Proteomes" id="UP000315017">
    <property type="component" value="Chromosome"/>
</dbReference>
<name>A0A517YA79_9BACT</name>
<gene>
    <name evidence="1" type="ORF">ETAA8_22210</name>
</gene>
<dbReference type="RefSeq" id="WP_145088009.1">
    <property type="nucleotide sequence ID" value="NZ_CP036274.1"/>
</dbReference>
<proteinExistence type="predicted"/>
<evidence type="ECO:0000313" key="2">
    <source>
        <dbReference type="Proteomes" id="UP000315017"/>
    </source>
</evidence>
<sequence length="312" mass="34596">MPRVTLGTPDCRNITPLTIHLRIKFQPGGTEKPGESKVVKVQGKQIKLGHISPGELEAFKARFQYVVTDQWSGKLYIALPDAPPPLGLPTTEFRKFMYPGLARWNPCVQCKLKVELTDSDFDWWVIVCKPEAGQPAFPSYMYTPDKLKLVNSQGMPHGMLSLNDVKVSKNLPVLKQTATDNWNAAESISLQQVVAGHEVGHMLGLHHVNYSHPLCHEKKDELYDNNDPICYGDTVFKAADAMGYGSEVRAVHARPWLRVLKHLTGHKKGWRLTTDPLSLGCATPETLLEKATSAGKALLQNALGQMRGLQVG</sequence>
<reference evidence="1 2" key="1">
    <citation type="submission" date="2019-02" db="EMBL/GenBank/DDBJ databases">
        <title>Deep-cultivation of Planctomycetes and their phenomic and genomic characterization uncovers novel biology.</title>
        <authorList>
            <person name="Wiegand S."/>
            <person name="Jogler M."/>
            <person name="Boedeker C."/>
            <person name="Pinto D."/>
            <person name="Vollmers J."/>
            <person name="Rivas-Marin E."/>
            <person name="Kohn T."/>
            <person name="Peeters S.H."/>
            <person name="Heuer A."/>
            <person name="Rast P."/>
            <person name="Oberbeckmann S."/>
            <person name="Bunk B."/>
            <person name="Jeske O."/>
            <person name="Meyerdierks A."/>
            <person name="Storesund J.E."/>
            <person name="Kallscheuer N."/>
            <person name="Luecker S."/>
            <person name="Lage O.M."/>
            <person name="Pohl T."/>
            <person name="Merkel B.J."/>
            <person name="Hornburger P."/>
            <person name="Mueller R.-W."/>
            <person name="Bruemmer F."/>
            <person name="Labrenz M."/>
            <person name="Spormann A.M."/>
            <person name="Op den Camp H."/>
            <person name="Overmann J."/>
            <person name="Amann R."/>
            <person name="Jetten M.S.M."/>
            <person name="Mascher T."/>
            <person name="Medema M.H."/>
            <person name="Devos D.P."/>
            <person name="Kaster A.-K."/>
            <person name="Ovreas L."/>
            <person name="Rohde M."/>
            <person name="Galperin M.Y."/>
            <person name="Jogler C."/>
        </authorList>
    </citation>
    <scope>NUCLEOTIDE SEQUENCE [LARGE SCALE GENOMIC DNA]</scope>
    <source>
        <strain evidence="1 2">ETA_A8</strain>
    </source>
</reference>
<dbReference type="OrthoDB" id="930991at2"/>
<dbReference type="KEGG" id="aagg:ETAA8_22210"/>
<dbReference type="EMBL" id="CP036274">
    <property type="protein sequence ID" value="QDU27136.1"/>
    <property type="molecule type" value="Genomic_DNA"/>
</dbReference>
<accession>A0A517YA79</accession>
<evidence type="ECO:0000313" key="1">
    <source>
        <dbReference type="EMBL" id="QDU27136.1"/>
    </source>
</evidence>
<dbReference type="AlphaFoldDB" id="A0A517YA79"/>
<keyword evidence="2" id="KW-1185">Reference proteome</keyword>
<organism evidence="1 2">
    <name type="scientific">Anatilimnocola aggregata</name>
    <dbReference type="NCBI Taxonomy" id="2528021"/>
    <lineage>
        <taxon>Bacteria</taxon>
        <taxon>Pseudomonadati</taxon>
        <taxon>Planctomycetota</taxon>
        <taxon>Planctomycetia</taxon>
        <taxon>Pirellulales</taxon>
        <taxon>Pirellulaceae</taxon>
        <taxon>Anatilimnocola</taxon>
    </lineage>
</organism>
<dbReference type="SUPFAM" id="SSF55486">
    <property type="entry name" value="Metalloproteases ('zincins'), catalytic domain"/>
    <property type="match status" value="1"/>
</dbReference>
<protein>
    <submittedName>
        <fullName evidence="1">Uncharacterized protein</fullName>
    </submittedName>
</protein>